<evidence type="ECO:0008006" key="3">
    <source>
        <dbReference type="Google" id="ProtNLM"/>
    </source>
</evidence>
<accession>A0A1F4VBL0</accession>
<dbReference type="Gene3D" id="3.30.420.40">
    <property type="match status" value="2"/>
</dbReference>
<gene>
    <name evidence="1" type="ORF">A2797_01650</name>
</gene>
<dbReference type="EMBL" id="MEVC01000020">
    <property type="protein sequence ID" value="OGC54575.1"/>
    <property type="molecule type" value="Genomic_DNA"/>
</dbReference>
<evidence type="ECO:0000313" key="1">
    <source>
        <dbReference type="EMBL" id="OGC54575.1"/>
    </source>
</evidence>
<dbReference type="Gene3D" id="3.30.1490.300">
    <property type="match status" value="1"/>
</dbReference>
<protein>
    <recommendedName>
        <fullName evidence="3">SHS2 domain-containing protein</fullName>
    </recommendedName>
</protein>
<dbReference type="Proteomes" id="UP000179005">
    <property type="component" value="Unassembled WGS sequence"/>
</dbReference>
<name>A0A1F4VBL0_UNCKA</name>
<sequence>MFKLPFLLSKKEEFPNQFFALDLGGKIFKIFLLEVDGQSTKPLGFRKIAREDSLDLSANALADAVSDLKKDFPDVQTTAVVGVSGPHTLAFTTVVRSAVERDQEELTSHARAAALDSAEKELRESLGDPKLNVLELEAEILEVKEMEKLEVYLFTSFATSPYLDEQQELVKRARLSLWGFSSLPFNLVSELSDTSADGEKLNTLIFDVGGTKTEVSLVFGGELMETKSFFWEFSENVNPTVFLDLWLGAVSSTLGAFEGVETFPAKIFLSGGAAAFPGLVEAASSYPWAQDHPFEIAPEVTLLEADRLPLSLGQVALRVKEINDSNESSV</sequence>
<dbReference type="AlphaFoldDB" id="A0A1F4VBL0"/>
<proteinExistence type="predicted"/>
<comment type="caution">
    <text evidence="1">The sequence shown here is derived from an EMBL/GenBank/DDBJ whole genome shotgun (WGS) entry which is preliminary data.</text>
</comment>
<reference evidence="1 2" key="1">
    <citation type="journal article" date="2016" name="Nat. Commun.">
        <title>Thousands of microbial genomes shed light on interconnected biogeochemical processes in an aquifer system.</title>
        <authorList>
            <person name="Anantharaman K."/>
            <person name="Brown C.T."/>
            <person name="Hug L.A."/>
            <person name="Sharon I."/>
            <person name="Castelle C.J."/>
            <person name="Probst A.J."/>
            <person name="Thomas B.C."/>
            <person name="Singh A."/>
            <person name="Wilkins M.J."/>
            <person name="Karaoz U."/>
            <person name="Brodie E.L."/>
            <person name="Williams K.H."/>
            <person name="Hubbard S.S."/>
            <person name="Banfield J.F."/>
        </authorList>
    </citation>
    <scope>NUCLEOTIDE SEQUENCE [LARGE SCALE GENOMIC DNA]</scope>
</reference>
<dbReference type="STRING" id="1802619.A2797_01650"/>
<organism evidence="1 2">
    <name type="scientific">candidate division WWE3 bacterium RIFCSPHIGHO2_01_FULL_48_15</name>
    <dbReference type="NCBI Taxonomy" id="1802619"/>
    <lineage>
        <taxon>Bacteria</taxon>
        <taxon>Katanobacteria</taxon>
    </lineage>
</organism>
<evidence type="ECO:0000313" key="2">
    <source>
        <dbReference type="Proteomes" id="UP000179005"/>
    </source>
</evidence>